<dbReference type="KEGG" id="vg:54990867"/>
<evidence type="ECO:0000313" key="2">
    <source>
        <dbReference type="Proteomes" id="UP000002907"/>
    </source>
</evidence>
<gene>
    <name evidence="1" type="primary">g037</name>
    <name evidence="1" type="ORF">BN110_046</name>
</gene>
<dbReference type="RefSeq" id="YP_009800371.1">
    <property type="nucleotide sequence ID" value="NC_047951.1"/>
</dbReference>
<dbReference type="Pfam" id="PF17212">
    <property type="entry name" value="Tube"/>
    <property type="match status" value="1"/>
</dbReference>
<evidence type="ECO:0000313" key="1">
    <source>
        <dbReference type="EMBL" id="CCI88418.2"/>
    </source>
</evidence>
<organism evidence="1 2">
    <name type="scientific">Yersinia phage phiR8-01</name>
    <dbReference type="NCBI Taxonomy" id="1206556"/>
    <lineage>
        <taxon>Viruses</taxon>
        <taxon>Duplodnaviria</taxon>
        <taxon>Heunggongvirae</taxon>
        <taxon>Uroviricota</taxon>
        <taxon>Caudoviricetes</taxon>
        <taxon>Autographivirales</taxon>
        <taxon>Autonotataviridae</taxon>
        <taxon>Melnykvirinae</taxon>
        <taxon>Pienvirus</taxon>
        <taxon>Pienvirus R801</taxon>
    </lineage>
</organism>
<sequence length="195" mass="22510">MRTTLEVVNSCLSSIGEAPLLELTDDHPLAATAQETLKRVMVQEMSRQWWFNTDYLRLKVANDKFIYVPQDAVAVLPVRRLDLTLRGRRMYNRMEGTFEMTEDVQAWVVRLLDFEDLPPPAQSFVEFSTVLLFQIEYDADPVKTGKIEQQAMRSQLILNAEHIRQIKANPLLSPEIAQKRMRVMHGVGNNQIPVR</sequence>
<keyword evidence="2" id="KW-1185">Reference proteome</keyword>
<dbReference type="InterPro" id="IPR033767">
    <property type="entry name" value="Tail_Gp11"/>
</dbReference>
<dbReference type="Proteomes" id="UP000002907">
    <property type="component" value="Segment"/>
</dbReference>
<reference evidence="1" key="1">
    <citation type="submission" date="2012-06" db="EMBL/GenBank/DDBJ databases">
        <title>Genomic characterization of five bacteriophages specific for Yersinia species.</title>
        <authorList>
            <person name="Skurnik M."/>
            <person name="Nawaz A."/>
            <person name="Happonen L."/>
            <person name="Butcher S."/>
            <person name="Mattinen L."/>
        </authorList>
    </citation>
    <scope>NUCLEOTIDE SEQUENCE [LARGE SCALE GENOMIC DNA]</scope>
</reference>
<accession>I7J3S2</accession>
<name>I7J3S2_9CAUD</name>
<proteinExistence type="predicted"/>
<protein>
    <submittedName>
        <fullName evidence="1">Tail tubular protein A</fullName>
    </submittedName>
</protein>
<dbReference type="EMBL" id="HE956707">
    <property type="protein sequence ID" value="CCI88418.2"/>
    <property type="molecule type" value="Genomic_DNA"/>
</dbReference>
<dbReference type="GeneID" id="54990867"/>